<keyword evidence="1" id="KW-0812">Transmembrane</keyword>
<accession>A0A9E7R6R9</accession>
<dbReference type="RefSeq" id="WP_260643751.1">
    <property type="nucleotide sequence ID" value="NZ_CP104003.1"/>
</dbReference>
<sequence>MAAELTRTLREVRDRLLAEPVSPRVADARDINLHYCQYVARTVAERVGDDVAVEILEDGGGGYGHTWLRCDRRHYDAECVEGVTDHRDLPFFRRHPEAAVGVESGATTLSSLRHRGERPLYPVGVGSQGSTPGGIDRRAYRRLVLVSVLFGVALFLIGATSEWALRHGILGLPPSFGVLFHDAWLLGEVVVLVSPFVFFLLLPTSRASP</sequence>
<dbReference type="InterPro" id="IPR057182">
    <property type="entry name" value="DUF7860"/>
</dbReference>
<name>A0A9E7R6R9_9EURY</name>
<dbReference type="Pfam" id="PF25259">
    <property type="entry name" value="DUF7860"/>
    <property type="match status" value="1"/>
</dbReference>
<keyword evidence="1" id="KW-1133">Transmembrane helix</keyword>
<proteinExistence type="predicted"/>
<feature type="transmembrane region" description="Helical" evidence="1">
    <location>
        <begin position="143"/>
        <end position="163"/>
    </location>
</feature>
<evidence type="ECO:0000313" key="3">
    <source>
        <dbReference type="Proteomes" id="UP001057580"/>
    </source>
</evidence>
<keyword evidence="3" id="KW-1185">Reference proteome</keyword>
<dbReference type="Proteomes" id="UP001057580">
    <property type="component" value="Chromosome"/>
</dbReference>
<keyword evidence="1" id="KW-0472">Membrane</keyword>
<dbReference type="GeneID" id="74942787"/>
<dbReference type="AlphaFoldDB" id="A0A9E7R6R9"/>
<dbReference type="KEGG" id="ssai:N0B31_10155"/>
<organism evidence="2 3">
    <name type="scientific">Salinirubellus salinus</name>
    <dbReference type="NCBI Taxonomy" id="1364945"/>
    <lineage>
        <taxon>Archaea</taxon>
        <taxon>Methanobacteriati</taxon>
        <taxon>Methanobacteriota</taxon>
        <taxon>Stenosarchaea group</taxon>
        <taxon>Halobacteria</taxon>
        <taxon>Halobacteriales</taxon>
        <taxon>Natronomonadaceae</taxon>
        <taxon>Salinirubellus</taxon>
    </lineage>
</organism>
<evidence type="ECO:0000256" key="1">
    <source>
        <dbReference type="SAM" id="Phobius"/>
    </source>
</evidence>
<feature type="transmembrane region" description="Helical" evidence="1">
    <location>
        <begin position="183"/>
        <end position="202"/>
    </location>
</feature>
<protein>
    <submittedName>
        <fullName evidence="2">Uncharacterized protein</fullName>
    </submittedName>
</protein>
<dbReference type="EMBL" id="CP104003">
    <property type="protein sequence ID" value="UWM56637.1"/>
    <property type="molecule type" value="Genomic_DNA"/>
</dbReference>
<reference evidence="2" key="1">
    <citation type="submission" date="2022-09" db="EMBL/GenBank/DDBJ databases">
        <title>Diverse halophilic archaea isolated from saline environments.</title>
        <authorList>
            <person name="Cui H.-L."/>
        </authorList>
    </citation>
    <scope>NUCLEOTIDE SEQUENCE</scope>
    <source>
        <strain evidence="2">ZS-35-S2</strain>
    </source>
</reference>
<evidence type="ECO:0000313" key="2">
    <source>
        <dbReference type="EMBL" id="UWM56637.1"/>
    </source>
</evidence>
<gene>
    <name evidence="2" type="ORF">N0B31_10155</name>
</gene>